<dbReference type="STRING" id="48003.BLA55_01385"/>
<evidence type="ECO:0000256" key="1">
    <source>
        <dbReference type="SAM" id="Phobius"/>
    </source>
</evidence>
<accession>A0A1L4FRV2</accession>
<feature type="transmembrane region" description="Helical" evidence="1">
    <location>
        <begin position="46"/>
        <end position="68"/>
    </location>
</feature>
<name>A0A1L4FRV2_9BACT</name>
<keyword evidence="1" id="KW-0472">Membrane</keyword>
<evidence type="ECO:0000313" key="2">
    <source>
        <dbReference type="EMBL" id="APJ38324.1"/>
    </source>
</evidence>
<dbReference type="RefSeq" id="WP_073372328.1">
    <property type="nucleotide sequence ID" value="NZ_CP017813.1"/>
</dbReference>
<feature type="transmembrane region" description="Helical" evidence="1">
    <location>
        <begin position="6"/>
        <end position="34"/>
    </location>
</feature>
<proteinExistence type="predicted"/>
<evidence type="ECO:0000313" key="3">
    <source>
        <dbReference type="Proteomes" id="UP000184322"/>
    </source>
</evidence>
<gene>
    <name evidence="2" type="ORF">BLA55_01385</name>
</gene>
<dbReference type="EMBL" id="CP017813">
    <property type="protein sequence ID" value="APJ38324.1"/>
    <property type="molecule type" value="Genomic_DNA"/>
</dbReference>
<keyword evidence="3" id="KW-1185">Reference proteome</keyword>
<protein>
    <submittedName>
        <fullName evidence="2">Uncharacterized protein</fullName>
    </submittedName>
</protein>
<keyword evidence="1" id="KW-0812">Transmembrane</keyword>
<reference evidence="3" key="1">
    <citation type="submission" date="2016-10" db="EMBL/GenBank/DDBJ databases">
        <authorList>
            <person name="Beylefeld A."/>
            <person name="Abolnik C."/>
        </authorList>
    </citation>
    <scope>NUCLEOTIDE SEQUENCE [LARGE SCALE GENOMIC DNA]</scope>
    <source>
        <strain evidence="3">B359_6</strain>
    </source>
</reference>
<feature type="transmembrane region" description="Helical" evidence="1">
    <location>
        <begin position="88"/>
        <end position="110"/>
    </location>
</feature>
<dbReference type="AlphaFoldDB" id="A0A1L4FRV2"/>
<organism evidence="2 3">
    <name type="scientific">Mycoplasmopsis pullorum</name>
    <dbReference type="NCBI Taxonomy" id="48003"/>
    <lineage>
        <taxon>Bacteria</taxon>
        <taxon>Bacillati</taxon>
        <taxon>Mycoplasmatota</taxon>
        <taxon>Mycoplasmoidales</taxon>
        <taxon>Metamycoplasmataceae</taxon>
        <taxon>Mycoplasmopsis</taxon>
    </lineage>
</organism>
<dbReference type="Proteomes" id="UP000184322">
    <property type="component" value="Chromosome"/>
</dbReference>
<dbReference type="KEGG" id="mpul:BLA55_01385"/>
<keyword evidence="1" id="KW-1133">Transmembrane helix</keyword>
<sequence>MKELKAFNVITIVSTLVSIITWVLLIYSIINGYFVSNLKSGLDTTIFYLTIIFLVLWIFLLLMDWFLLVFEMVAGINNSLFNYPIYYGLIWILTPFVIGLILQIIITYKLEKQISKTKM</sequence>